<keyword evidence="2" id="KW-1185">Reference proteome</keyword>
<organism evidence="1 2">
    <name type="scientific">Faecalibacterium langellae</name>
    <dbReference type="NCBI Taxonomy" id="3435293"/>
    <lineage>
        <taxon>Bacteria</taxon>
        <taxon>Bacillati</taxon>
        <taxon>Bacillota</taxon>
        <taxon>Clostridia</taxon>
        <taxon>Eubacteriales</taxon>
        <taxon>Oscillospiraceae</taxon>
        <taxon>Faecalibacterium</taxon>
    </lineage>
</organism>
<accession>A0A2A6Z7U8</accession>
<dbReference type="Proteomes" id="UP000220752">
    <property type="component" value="Unassembled WGS sequence"/>
</dbReference>
<gene>
    <name evidence="1" type="ORF">CGS46_13105</name>
</gene>
<dbReference type="InterPro" id="IPR010064">
    <property type="entry name" value="HK97-gp10_tail"/>
</dbReference>
<name>A0A2A6Z7U8_9FIRM</name>
<evidence type="ECO:0000313" key="2">
    <source>
        <dbReference type="Proteomes" id="UP000220752"/>
    </source>
</evidence>
<comment type="caution">
    <text evidence="1">The sequence shown here is derived from an EMBL/GenBank/DDBJ whole genome shotgun (WGS) entry which is preliminary data.</text>
</comment>
<dbReference type="AlphaFoldDB" id="A0A2A6Z7U8"/>
<dbReference type="Pfam" id="PF04883">
    <property type="entry name" value="HK97-gp10_like"/>
    <property type="match status" value="1"/>
</dbReference>
<sequence length="171" mass="19838">MATVDVDVSEFREFFSRIGQAASGDFRHEMELFLEGLGNEFLRVLQDEIIRRKVMDTRQLLASFEKGAQGNIWELTEGDLTLEVGTNVEYASYVNDGHWTNPKGVKYRFVPGYWQGDGRFVYDPSAKGGMVLKQHWVEGKHYWESALRILDKMLPDLLDAKLQDWMDSYFE</sequence>
<reference evidence="1 2" key="1">
    <citation type="journal article" date="2017" name="Front. Microbiol.">
        <title>New Insights into the Diversity of the Genus Faecalibacterium.</title>
        <authorList>
            <person name="Benevides L."/>
            <person name="Burman S."/>
            <person name="Martin R."/>
            <person name="Robert V."/>
            <person name="Thomas M."/>
            <person name="Miquel S."/>
            <person name="Chain F."/>
            <person name="Sokol H."/>
            <person name="Bermudez-Humaran L.G."/>
            <person name="Morrison M."/>
            <person name="Langella P."/>
            <person name="Azevedo V.A."/>
            <person name="Chatel J.M."/>
            <person name="Soares S."/>
        </authorList>
    </citation>
    <scope>NUCLEOTIDE SEQUENCE [LARGE SCALE GENOMIC DNA]</scope>
    <source>
        <strain evidence="2">CNCM I-4540</strain>
    </source>
</reference>
<proteinExistence type="predicted"/>
<protein>
    <submittedName>
        <fullName evidence="1">Phage portal protein</fullName>
    </submittedName>
</protein>
<dbReference type="EMBL" id="NMTQ01000037">
    <property type="protein sequence ID" value="PDX57455.1"/>
    <property type="molecule type" value="Genomic_DNA"/>
</dbReference>
<evidence type="ECO:0000313" key="1">
    <source>
        <dbReference type="EMBL" id="PDX57455.1"/>
    </source>
</evidence>